<gene>
    <name evidence="9" type="ORF">GFSPODELE1_LOCUS8857</name>
</gene>
<evidence type="ECO:0000256" key="6">
    <source>
        <dbReference type="ARBA" id="ARBA00023136"/>
    </source>
</evidence>
<evidence type="ECO:0000256" key="1">
    <source>
        <dbReference type="ARBA" id="ARBA00004127"/>
    </source>
</evidence>
<evidence type="ECO:0000256" key="3">
    <source>
        <dbReference type="ARBA" id="ARBA00022692"/>
    </source>
</evidence>
<feature type="transmembrane region" description="Helical" evidence="8">
    <location>
        <begin position="209"/>
        <end position="232"/>
    </location>
</feature>
<evidence type="ECO:0000256" key="8">
    <source>
        <dbReference type="SAM" id="Phobius"/>
    </source>
</evidence>
<proteinExistence type="predicted"/>
<keyword evidence="10" id="KW-1185">Reference proteome</keyword>
<evidence type="ECO:0000256" key="5">
    <source>
        <dbReference type="ARBA" id="ARBA00023034"/>
    </source>
</evidence>
<evidence type="ECO:0000313" key="10">
    <source>
        <dbReference type="Proteomes" id="UP001497453"/>
    </source>
</evidence>
<evidence type="ECO:0008006" key="11">
    <source>
        <dbReference type="Google" id="ProtNLM"/>
    </source>
</evidence>
<dbReference type="PANTHER" id="PTHR16133:SF0">
    <property type="entry name" value="ZINC_IRON REGULATED TRANSPORTER-RELATED PROTEIN 102B, ISOFORM E"/>
    <property type="match status" value="1"/>
</dbReference>
<dbReference type="Proteomes" id="UP001497453">
    <property type="component" value="Chromosome 7"/>
</dbReference>
<dbReference type="EMBL" id="OZ037950">
    <property type="protein sequence ID" value="CAL1712509.1"/>
    <property type="molecule type" value="Genomic_DNA"/>
</dbReference>
<evidence type="ECO:0000256" key="4">
    <source>
        <dbReference type="ARBA" id="ARBA00022989"/>
    </source>
</evidence>
<feature type="transmembrane region" description="Helical" evidence="8">
    <location>
        <begin position="174"/>
        <end position="197"/>
    </location>
</feature>
<feature type="transmembrane region" description="Helical" evidence="8">
    <location>
        <begin position="307"/>
        <end position="326"/>
    </location>
</feature>
<protein>
    <recommendedName>
        <fullName evidence="11">Zinc/iron permease</fullName>
    </recommendedName>
</protein>
<dbReference type="InterPro" id="IPR003689">
    <property type="entry name" value="ZIP"/>
</dbReference>
<reference evidence="10" key="1">
    <citation type="submission" date="2024-04" db="EMBL/GenBank/DDBJ databases">
        <authorList>
            <person name="Shaw F."/>
            <person name="Minotto A."/>
        </authorList>
    </citation>
    <scope>NUCLEOTIDE SEQUENCE [LARGE SCALE GENOMIC DNA]</scope>
</reference>
<feature type="transmembrane region" description="Helical" evidence="8">
    <location>
        <begin position="277"/>
        <end position="295"/>
    </location>
</feature>
<dbReference type="InterPro" id="IPR045891">
    <property type="entry name" value="ZIP9"/>
</dbReference>
<dbReference type="PANTHER" id="PTHR16133">
    <property type="entry name" value="SOLUTE CARRIER FAMILY 39 ZINC TRANSPORTER , MEMBER 9-RELATED"/>
    <property type="match status" value="1"/>
</dbReference>
<evidence type="ECO:0000313" key="9">
    <source>
        <dbReference type="EMBL" id="CAL1712509.1"/>
    </source>
</evidence>
<keyword evidence="4 8" id="KW-1133">Transmembrane helix</keyword>
<feature type="transmembrane region" description="Helical" evidence="8">
    <location>
        <begin position="244"/>
        <end position="265"/>
    </location>
</feature>
<keyword evidence="6 8" id="KW-0472">Membrane</keyword>
<keyword evidence="5" id="KW-0333">Golgi apparatus</keyword>
<keyword evidence="3 8" id="KW-0812">Transmembrane</keyword>
<evidence type="ECO:0000256" key="7">
    <source>
        <dbReference type="SAM" id="MobiDB-lite"/>
    </source>
</evidence>
<feature type="transmembrane region" description="Helical" evidence="8">
    <location>
        <begin position="6"/>
        <end position="28"/>
    </location>
</feature>
<comment type="subcellular location">
    <subcellularLocation>
        <location evidence="1">Endomembrane system</location>
        <topology evidence="1">Multi-pass membrane protein</topology>
    </subcellularLocation>
    <subcellularLocation>
        <location evidence="2">Golgi apparatus membrane</location>
    </subcellularLocation>
</comment>
<organism evidence="9 10">
    <name type="scientific">Somion occarium</name>
    <dbReference type="NCBI Taxonomy" id="3059160"/>
    <lineage>
        <taxon>Eukaryota</taxon>
        <taxon>Fungi</taxon>
        <taxon>Dikarya</taxon>
        <taxon>Basidiomycota</taxon>
        <taxon>Agaricomycotina</taxon>
        <taxon>Agaricomycetes</taxon>
        <taxon>Polyporales</taxon>
        <taxon>Cerrenaceae</taxon>
        <taxon>Somion</taxon>
    </lineage>
</organism>
<feature type="transmembrane region" description="Helical" evidence="8">
    <location>
        <begin position="76"/>
        <end position="95"/>
    </location>
</feature>
<accession>A0ABP1E0Y0</accession>
<evidence type="ECO:0000256" key="2">
    <source>
        <dbReference type="ARBA" id="ARBA00004394"/>
    </source>
</evidence>
<feature type="transmembrane region" description="Helical" evidence="8">
    <location>
        <begin position="35"/>
        <end position="56"/>
    </location>
</feature>
<name>A0ABP1E0Y0_9APHY</name>
<feature type="region of interest" description="Disordered" evidence="7">
    <location>
        <begin position="102"/>
        <end position="126"/>
    </location>
</feature>
<dbReference type="Pfam" id="PF02535">
    <property type="entry name" value="Zip"/>
    <property type="match status" value="1"/>
</dbReference>
<sequence length="329" mass="34907">MSEFLGLLAMSAVLAIASFGIGSLPLFFTFSRTTLAKLSTFGTGLLLGTALGVIIPEGVEAVVLSSDSTIGFPKRAIAAPLLFGFKFMLIFERILDARTSHAHPTAHSPLPTYNPSTEPPRSARMSAGENGQIEFDVELGALEESEGMPADTEDHAHRHAHYEPPSDIEGKKKAYPVTLGLIVHALADGLALGSSAFSSDSAAHPGLSFIIFLALIVHKAPVALALSTSLLSTSLSRSDCRKHLAAFSISTPFGALASFAVMKFLDFGQHDTWPGLALLFSGGTFLYVATVLQPGKSTSDELSHRHRLILTILGMIVPNLISTLFGDVH</sequence>